<dbReference type="Pfam" id="PF00621">
    <property type="entry name" value="RhoGEF"/>
    <property type="match status" value="1"/>
</dbReference>
<dbReference type="AlphaFoldDB" id="A0A0X3PE32"/>
<feature type="compositionally biased region" description="Low complexity" evidence="1">
    <location>
        <begin position="1013"/>
        <end position="1024"/>
    </location>
</feature>
<feature type="compositionally biased region" description="Polar residues" evidence="1">
    <location>
        <begin position="1025"/>
        <end position="1044"/>
    </location>
</feature>
<dbReference type="Gene3D" id="1.20.900.10">
    <property type="entry name" value="Dbl homology (DH) domain"/>
    <property type="match status" value="1"/>
</dbReference>
<evidence type="ECO:0000256" key="1">
    <source>
        <dbReference type="SAM" id="MobiDB-lite"/>
    </source>
</evidence>
<feature type="compositionally biased region" description="Polar residues" evidence="1">
    <location>
        <begin position="973"/>
        <end position="997"/>
    </location>
</feature>
<feature type="compositionally biased region" description="Polar residues" evidence="1">
    <location>
        <begin position="291"/>
        <end position="309"/>
    </location>
</feature>
<feature type="compositionally biased region" description="Basic residues" evidence="1">
    <location>
        <begin position="1073"/>
        <end position="1083"/>
    </location>
</feature>
<dbReference type="PANTHER" id="PTHR13217">
    <property type="entry name" value="PLECKSTRIN HOMOLOGY DOMAIN-CONTAINING FAMILY G MEMBER 7"/>
    <property type="match status" value="1"/>
</dbReference>
<feature type="domain" description="DH" evidence="2">
    <location>
        <begin position="465"/>
        <end position="745"/>
    </location>
</feature>
<dbReference type="InterPro" id="IPR040181">
    <property type="entry name" value="PKHG5/7"/>
</dbReference>
<dbReference type="SUPFAM" id="SSF48065">
    <property type="entry name" value="DBL homology domain (DH-domain)"/>
    <property type="match status" value="1"/>
</dbReference>
<dbReference type="SMART" id="SM00325">
    <property type="entry name" value="RhoGEF"/>
    <property type="match status" value="1"/>
</dbReference>
<feature type="region of interest" description="Disordered" evidence="1">
    <location>
        <begin position="291"/>
        <end position="312"/>
    </location>
</feature>
<dbReference type="PROSITE" id="PS50010">
    <property type="entry name" value="DH_2"/>
    <property type="match status" value="1"/>
</dbReference>
<protein>
    <submittedName>
        <fullName evidence="3">Pleckstrin homology domain-containing family G member 6</fullName>
    </submittedName>
</protein>
<accession>A0A0X3PE32</accession>
<dbReference type="GO" id="GO:0005085">
    <property type="term" value="F:guanyl-nucleotide exchange factor activity"/>
    <property type="evidence" value="ECO:0007669"/>
    <property type="project" value="InterPro"/>
</dbReference>
<evidence type="ECO:0000313" key="3">
    <source>
        <dbReference type="EMBL" id="JAP49968.1"/>
    </source>
</evidence>
<dbReference type="InterPro" id="IPR000219">
    <property type="entry name" value="DH_dom"/>
</dbReference>
<feature type="compositionally biased region" description="Basic and acidic residues" evidence="1">
    <location>
        <begin position="1045"/>
        <end position="1061"/>
    </location>
</feature>
<reference evidence="3" key="1">
    <citation type="submission" date="2016-01" db="EMBL/GenBank/DDBJ databases">
        <title>Reference transcriptome for the parasite Schistocephalus solidus: insights into the molecular evolution of parasitism.</title>
        <authorList>
            <person name="Hebert F.O."/>
            <person name="Grambauer S."/>
            <person name="Barber I."/>
            <person name="Landry C.R."/>
            <person name="Aubin-Horth N."/>
        </authorList>
    </citation>
    <scope>NUCLEOTIDE SEQUENCE</scope>
</reference>
<dbReference type="PANTHER" id="PTHR13217:SF11">
    <property type="entry name" value="PLECKSTRIN HOMOLOGY DOMAIN-CONTAINING FAMILY G MEMBER 5"/>
    <property type="match status" value="1"/>
</dbReference>
<evidence type="ECO:0000259" key="2">
    <source>
        <dbReference type="PROSITE" id="PS50010"/>
    </source>
</evidence>
<organism evidence="3">
    <name type="scientific">Schistocephalus solidus</name>
    <name type="common">Tapeworm</name>
    <dbReference type="NCBI Taxonomy" id="70667"/>
    <lineage>
        <taxon>Eukaryota</taxon>
        <taxon>Metazoa</taxon>
        <taxon>Spiralia</taxon>
        <taxon>Lophotrochozoa</taxon>
        <taxon>Platyhelminthes</taxon>
        <taxon>Cestoda</taxon>
        <taxon>Eucestoda</taxon>
        <taxon>Diphyllobothriidea</taxon>
        <taxon>Diphyllobothriidae</taxon>
        <taxon>Schistocephalus</taxon>
    </lineage>
</organism>
<dbReference type="InterPro" id="IPR035899">
    <property type="entry name" value="DBL_dom_sf"/>
</dbReference>
<gene>
    <name evidence="3" type="primary">PKHG6</name>
    <name evidence="3" type="ORF">TR165541</name>
</gene>
<dbReference type="GO" id="GO:0007266">
    <property type="term" value="P:Rho protein signal transduction"/>
    <property type="evidence" value="ECO:0007669"/>
    <property type="project" value="TreeGrafter"/>
</dbReference>
<sequence length="1083" mass="121337">MLYPPSSGEQSRIFALYVLQKHLRNFNNEAELSKPLCLLVLSAPPLTDYTRFCSSNLKGLKVHRFVVISEFGTYFFVHMAFTDSSLTKLPDGHFDPPPDKIVVNMPVDGVTSSKEKQIVSTCTTDPALLPQILETNRLQNTSMPNKLSHVTLRTRSYEQPNFQQNARQSIHSRRSSIYKGGNLPFIGESCEAVLGNSLFDQPEMTERYSPSDGEEQSKLPSFATFTSNHQIRYRTPKPLLTIARGHQPANSNILSPTSDPLHDSGLCANQPKESNIRAMAMLGRSENSLNTSTADTIFQPPETSISQEPKSTRPRALSICSVERPGVISRNDSWIFSRLRHPRLKAAYSTPTLNHQNSSGVKMRRPESFNSNETYSGQQENSVLTRFGIPSSAITERHEQDVQRYLAAYARGSLPKIPKDYIEDFPQGLGREKAAYLDALGDPIAAHTSIPVAAPTKCDNKKGDNQQRAIMELVQTEANYIKVLEMMIDVHVAVFLDLNKPLTGANMPSQSSARHSYHASGEILRRRRRDSIFEKIKSSHRRRIRSQAELNLSSRASTSNLYNGTLYETVHSQNFGSANSLTSISTPQRPQIIPDVSDIFGNLGHIYRVNVKFWEDCFQNCFSGTPSKEPNLTVAKLKASFIQFETYFEPYVEYLRDCYSIISYVKDLEARNRLFAAYTEWTTYHNTLNQRESLTSLLRKPFQRIMQYGLLLQRIKDETRDPQEMKDLDQMLSVVNEFVKKIESEIPEHEAKLKLEKFLQRIEGYSYLKGLPDGLRQYADGLDELKARLRQPVALVCKTKYRMPLAELPARVKFCNGKSIEGICVLLTDQILICKEMRNNISLSVCRPPISLLQTRLVKKSGYFAIIERGELNYIKEVYTIIADSIPLKAWSEKVRQAKHDLDIAPEGTPILTPSSSMASSEVGTLKPAVRSSLHKMPTQTEVVTWRTSTLPVSTDFSGSNDVLPPALVKRPTTQLLSGQPKPTSRTAAQMSQTVSRSAVCRRTNSRDDEVCSSSGSISDSIGSQATDSTSSGNNSLKSNGTNISRRDDVDETDGLRRSDFPAKTAVSVPTKSTKHKGITSVV</sequence>
<dbReference type="EMBL" id="GEEE01013257">
    <property type="protein sequence ID" value="JAP49968.1"/>
    <property type="molecule type" value="Transcribed_RNA"/>
</dbReference>
<name>A0A0X3PE32_SCHSO</name>
<proteinExistence type="predicted"/>
<feature type="region of interest" description="Disordered" evidence="1">
    <location>
        <begin position="973"/>
        <end position="1083"/>
    </location>
</feature>